<feature type="non-terminal residue" evidence="2">
    <location>
        <position position="1"/>
    </location>
</feature>
<gene>
    <name evidence="2" type="ORF">CALMAC_LOCUS2443</name>
</gene>
<dbReference type="AlphaFoldDB" id="A0A653BN83"/>
<proteinExistence type="predicted"/>
<keyword evidence="3" id="KW-1185">Reference proteome</keyword>
<dbReference type="OrthoDB" id="300641at2759"/>
<feature type="region of interest" description="Disordered" evidence="1">
    <location>
        <begin position="95"/>
        <end position="121"/>
    </location>
</feature>
<evidence type="ECO:0000313" key="2">
    <source>
        <dbReference type="EMBL" id="VEN37068.1"/>
    </source>
</evidence>
<organism evidence="2 3">
    <name type="scientific">Callosobruchus maculatus</name>
    <name type="common">Southern cowpea weevil</name>
    <name type="synonym">Pulse bruchid</name>
    <dbReference type="NCBI Taxonomy" id="64391"/>
    <lineage>
        <taxon>Eukaryota</taxon>
        <taxon>Metazoa</taxon>
        <taxon>Ecdysozoa</taxon>
        <taxon>Arthropoda</taxon>
        <taxon>Hexapoda</taxon>
        <taxon>Insecta</taxon>
        <taxon>Pterygota</taxon>
        <taxon>Neoptera</taxon>
        <taxon>Endopterygota</taxon>
        <taxon>Coleoptera</taxon>
        <taxon>Polyphaga</taxon>
        <taxon>Cucujiformia</taxon>
        <taxon>Chrysomeloidea</taxon>
        <taxon>Chrysomelidae</taxon>
        <taxon>Bruchinae</taxon>
        <taxon>Bruchini</taxon>
        <taxon>Callosobruchus</taxon>
    </lineage>
</organism>
<dbReference type="EMBL" id="CAACVG010002965">
    <property type="protein sequence ID" value="VEN37068.1"/>
    <property type="molecule type" value="Genomic_DNA"/>
</dbReference>
<feature type="non-terminal residue" evidence="2">
    <location>
        <position position="159"/>
    </location>
</feature>
<evidence type="ECO:0000256" key="1">
    <source>
        <dbReference type="SAM" id="MobiDB-lite"/>
    </source>
</evidence>
<evidence type="ECO:0000313" key="3">
    <source>
        <dbReference type="Proteomes" id="UP000410492"/>
    </source>
</evidence>
<reference evidence="2 3" key="1">
    <citation type="submission" date="2019-01" db="EMBL/GenBank/DDBJ databases">
        <authorList>
            <person name="Sayadi A."/>
        </authorList>
    </citation>
    <scope>NUCLEOTIDE SEQUENCE [LARGE SCALE GENOMIC DNA]</scope>
</reference>
<protein>
    <submittedName>
        <fullName evidence="2">Uncharacterized protein</fullName>
    </submittedName>
</protein>
<dbReference type="Proteomes" id="UP000410492">
    <property type="component" value="Unassembled WGS sequence"/>
</dbReference>
<sequence length="159" mass="17738">QIVNAGNRHVNQPGVLKKWQLIFYGTSVNPVRLRPANGARSTPWKSPLNTFAFPTQPQPVPQVTNNFFDTADYFKNFQNFPNVYEFSGSDQDPVVSSLDGKKVRDNNSHNQVDSDLDDEDRRMDAMSSATNKGVSGEDLLSVSPAETKGWTSEFNIILT</sequence>
<name>A0A653BN83_CALMS</name>
<accession>A0A653BN83</accession>